<organism evidence="1">
    <name type="scientific">Mycobacterium xenopi 4042</name>
    <dbReference type="NCBI Taxonomy" id="1299334"/>
    <lineage>
        <taxon>Bacteria</taxon>
        <taxon>Bacillati</taxon>
        <taxon>Actinomycetota</taxon>
        <taxon>Actinomycetes</taxon>
        <taxon>Mycobacteriales</taxon>
        <taxon>Mycobacteriaceae</taxon>
        <taxon>Mycobacterium</taxon>
    </lineage>
</organism>
<comment type="caution">
    <text evidence="1">The sequence shown here is derived from an EMBL/GenBank/DDBJ whole genome shotgun (WGS) entry which is preliminary data.</text>
</comment>
<evidence type="ECO:0000313" key="1">
    <source>
        <dbReference type="EMBL" id="EUA13983.1"/>
    </source>
</evidence>
<sequence length="107" mass="11204">MLCGVAGRSMHPRGGGAAVPAFGPLGGLSGVDVDDVLLDQSRMRAITGTGDDLTIIPSMDGKQLVDLDSLAATAPPQCRFVYADTAVFGLTSSSSTKRRFRPRPRAR</sequence>
<dbReference type="AlphaFoldDB" id="X7Z5C0"/>
<name>X7Z5C0_MYCXE</name>
<dbReference type="PATRIC" id="fig|1299334.3.peg.8865"/>
<reference evidence="1" key="1">
    <citation type="submission" date="2014-01" db="EMBL/GenBank/DDBJ databases">
        <authorList>
            <person name="Brown-Elliot B."/>
            <person name="Wallace R."/>
            <person name="Lenaerts A."/>
            <person name="Ordway D."/>
            <person name="DeGroote M.A."/>
            <person name="Parker T."/>
            <person name="Sizemore C."/>
            <person name="Tallon L.J."/>
            <person name="Sadzewicz L.K."/>
            <person name="Sengamalay N."/>
            <person name="Fraser C.M."/>
            <person name="Hine E."/>
            <person name="Shefchek K.A."/>
            <person name="Das S.P."/>
            <person name="Tettelin H."/>
        </authorList>
    </citation>
    <scope>NUCLEOTIDE SEQUENCE [LARGE SCALE GENOMIC DNA]</scope>
    <source>
        <strain evidence="1">4042</strain>
    </source>
</reference>
<dbReference type="EMBL" id="JAOB01000081">
    <property type="protein sequence ID" value="EUA13983.1"/>
    <property type="molecule type" value="Genomic_DNA"/>
</dbReference>
<accession>X7Z5C0</accession>
<proteinExistence type="predicted"/>
<gene>
    <name evidence="1" type="ORF">I553_7103</name>
</gene>
<protein>
    <submittedName>
        <fullName evidence="1">PknH-like extracellular domain protein</fullName>
    </submittedName>
</protein>